<comment type="caution">
    <text evidence="2">The sequence shown here is derived from an EMBL/GenBank/DDBJ whole genome shotgun (WGS) entry which is preliminary data.</text>
</comment>
<dbReference type="SUPFAM" id="SSF88723">
    <property type="entry name" value="PIN domain-like"/>
    <property type="match status" value="1"/>
</dbReference>
<protein>
    <submittedName>
        <fullName evidence="2">PIN domain-containing protein</fullName>
    </submittedName>
</protein>
<accession>A0AAE3FY54</accession>
<dbReference type="Pfam" id="PF01850">
    <property type="entry name" value="PIN"/>
    <property type="match status" value="1"/>
</dbReference>
<name>A0AAE3FY54_9EURY</name>
<evidence type="ECO:0000313" key="2">
    <source>
        <dbReference type="EMBL" id="MCL9817522.1"/>
    </source>
</evidence>
<dbReference type="InterPro" id="IPR002716">
    <property type="entry name" value="PIN_dom"/>
</dbReference>
<dbReference type="AlphaFoldDB" id="A0AAE3FY54"/>
<evidence type="ECO:0000313" key="3">
    <source>
        <dbReference type="Proteomes" id="UP001203207"/>
    </source>
</evidence>
<evidence type="ECO:0000259" key="1">
    <source>
        <dbReference type="Pfam" id="PF01850"/>
    </source>
</evidence>
<reference evidence="2" key="2">
    <citation type="submission" date="2022-02" db="EMBL/GenBank/DDBJ databases">
        <authorList>
            <person name="Elcheninov A.G."/>
            <person name="Sorokin D.Y."/>
            <person name="Kublanov I.V."/>
        </authorList>
    </citation>
    <scope>NUCLEOTIDE SEQUENCE</scope>
    <source>
        <strain evidence="2">AArc-St2</strain>
    </source>
</reference>
<feature type="domain" description="PIN" evidence="1">
    <location>
        <begin position="10"/>
        <end position="132"/>
    </location>
</feature>
<dbReference type="Proteomes" id="UP001203207">
    <property type="component" value="Unassembled WGS sequence"/>
</dbReference>
<sequence length="150" mass="16633">MIGPDTVESVVFDTEPLVAHADGETGADIVTDWLDAVYEGEINGHISTVNLTEVKYTLARKYSRQDADEYISWLSEMGIQTIPAGQHWDDAAEWILNYNPALGDSYALATAENTHKTETALLVGADDDYDDIEADSPKHFVLKRFRTEPA</sequence>
<dbReference type="InterPro" id="IPR029060">
    <property type="entry name" value="PIN-like_dom_sf"/>
</dbReference>
<dbReference type="EMBL" id="JAKRVX010000004">
    <property type="protein sequence ID" value="MCL9817522.1"/>
    <property type="molecule type" value="Genomic_DNA"/>
</dbReference>
<reference evidence="2" key="1">
    <citation type="journal article" date="2022" name="Syst. Appl. Microbiol.">
        <title>Natronocalculus amylovorans gen. nov., sp. nov., and Natranaeroarchaeum aerophilus sp. nov., dominant culturable amylolytic natronoarchaea from hypersaline soda lakes in southwestern Siberia.</title>
        <authorList>
            <person name="Sorokin D.Y."/>
            <person name="Elcheninov A.G."/>
            <person name="Khizhniak T.V."/>
            <person name="Koenen M."/>
            <person name="Bale N.J."/>
            <person name="Damste J.S.S."/>
            <person name="Kublanov I.V."/>
        </authorList>
    </citation>
    <scope>NUCLEOTIDE SEQUENCE</scope>
    <source>
        <strain evidence="2">AArc-St2</strain>
    </source>
</reference>
<dbReference type="Gene3D" id="3.40.50.1010">
    <property type="entry name" value="5'-nuclease"/>
    <property type="match status" value="1"/>
</dbReference>
<gene>
    <name evidence="2" type="ORF">AArcSt2_11255</name>
</gene>
<keyword evidence="3" id="KW-1185">Reference proteome</keyword>
<proteinExistence type="predicted"/>
<dbReference type="RefSeq" id="WP_250584714.1">
    <property type="nucleotide sequence ID" value="NZ_JAKRVX010000004.1"/>
</dbReference>
<organism evidence="2 3">
    <name type="scientific">Natronocalculus amylovorans</name>
    <dbReference type="NCBI Taxonomy" id="2917812"/>
    <lineage>
        <taxon>Archaea</taxon>
        <taxon>Methanobacteriati</taxon>
        <taxon>Methanobacteriota</taxon>
        <taxon>Stenosarchaea group</taxon>
        <taxon>Halobacteria</taxon>
        <taxon>Halobacteriales</taxon>
        <taxon>Haloferacaceae</taxon>
        <taxon>Natronocalculus</taxon>
    </lineage>
</organism>